<dbReference type="WBParaSite" id="ECPE_0001670701-mRNA-1">
    <property type="protein sequence ID" value="ECPE_0001670701-mRNA-1"/>
    <property type="gene ID" value="ECPE_0001670701"/>
</dbReference>
<evidence type="ECO:0000313" key="1">
    <source>
        <dbReference type="EMBL" id="VDP93936.1"/>
    </source>
</evidence>
<dbReference type="Proteomes" id="UP000272942">
    <property type="component" value="Unassembled WGS sequence"/>
</dbReference>
<proteinExistence type="predicted"/>
<dbReference type="SUPFAM" id="SSF56672">
    <property type="entry name" value="DNA/RNA polymerases"/>
    <property type="match status" value="1"/>
</dbReference>
<evidence type="ECO:0000313" key="3">
    <source>
        <dbReference type="WBParaSite" id="ECPE_0001670701-mRNA-1"/>
    </source>
</evidence>
<name>A0A183BBS9_9TREM</name>
<sequence length="148" mass="16585">MLRVQSEFGVSIPFRFLVSAHSPSILGLRAMRLLQGSIQLQTNNDMPIISHVQHLIVQCSGNVGGMKVPPVKLEVNGEPIFLKRCVLPYDQREYVLKTLQKMEQDGVIRKVESSAWATPIVVAMKSDGRIACVARPLSFGNRQCHQRF</sequence>
<evidence type="ECO:0000313" key="2">
    <source>
        <dbReference type="Proteomes" id="UP000272942"/>
    </source>
</evidence>
<dbReference type="Gene3D" id="3.10.10.10">
    <property type="entry name" value="HIV Type 1 Reverse Transcriptase, subunit A, domain 1"/>
    <property type="match status" value="1"/>
</dbReference>
<reference evidence="3" key="1">
    <citation type="submission" date="2016-06" db="UniProtKB">
        <authorList>
            <consortium name="WormBaseParasite"/>
        </authorList>
    </citation>
    <scope>IDENTIFICATION</scope>
</reference>
<protein>
    <submittedName>
        <fullName evidence="3">Reverse transcriptase domain-containing protein</fullName>
    </submittedName>
</protein>
<gene>
    <name evidence="1" type="ORF">ECPE_LOCUS16664</name>
</gene>
<dbReference type="EMBL" id="UZAN01065323">
    <property type="protein sequence ID" value="VDP93936.1"/>
    <property type="molecule type" value="Genomic_DNA"/>
</dbReference>
<organism evidence="3">
    <name type="scientific">Echinostoma caproni</name>
    <dbReference type="NCBI Taxonomy" id="27848"/>
    <lineage>
        <taxon>Eukaryota</taxon>
        <taxon>Metazoa</taxon>
        <taxon>Spiralia</taxon>
        <taxon>Lophotrochozoa</taxon>
        <taxon>Platyhelminthes</taxon>
        <taxon>Trematoda</taxon>
        <taxon>Digenea</taxon>
        <taxon>Plagiorchiida</taxon>
        <taxon>Echinostomata</taxon>
        <taxon>Echinostomatoidea</taxon>
        <taxon>Echinostomatidae</taxon>
        <taxon>Echinostoma</taxon>
    </lineage>
</organism>
<dbReference type="AlphaFoldDB" id="A0A183BBS9"/>
<reference evidence="1 2" key="2">
    <citation type="submission" date="2018-11" db="EMBL/GenBank/DDBJ databases">
        <authorList>
            <consortium name="Pathogen Informatics"/>
        </authorList>
    </citation>
    <scope>NUCLEOTIDE SEQUENCE [LARGE SCALE GENOMIC DNA]</scope>
    <source>
        <strain evidence="1 2">Egypt</strain>
    </source>
</reference>
<keyword evidence="2" id="KW-1185">Reference proteome</keyword>
<dbReference type="InterPro" id="IPR043502">
    <property type="entry name" value="DNA/RNA_pol_sf"/>
</dbReference>
<accession>A0A183BBS9</accession>
<dbReference type="OrthoDB" id="10056300at2759"/>